<accession>A0A6B8WB62</accession>
<keyword evidence="3" id="KW-0472">Membrane</keyword>
<dbReference type="KEGG" id="cok:COCCU_06560"/>
<evidence type="ECO:0000256" key="2">
    <source>
        <dbReference type="SAM" id="MobiDB-lite"/>
    </source>
</evidence>
<dbReference type="EMBL" id="CP046455">
    <property type="protein sequence ID" value="QGU07250.1"/>
    <property type="molecule type" value="Genomic_DNA"/>
</dbReference>
<dbReference type="AlphaFoldDB" id="A0A6B8WB62"/>
<reference evidence="4 5" key="1">
    <citation type="submission" date="2019-11" db="EMBL/GenBank/DDBJ databases">
        <title>Complete genome sequence of Corynebacterium kalinowskii 1959, a novel Corynebacterium species isolated from soil of a small paddock in Vilsendorf, Germany.</title>
        <authorList>
            <person name="Schaffert L."/>
            <person name="Ruwe M."/>
            <person name="Milse J."/>
            <person name="Hanuschka K."/>
            <person name="Ortseifen V."/>
            <person name="Droste J."/>
            <person name="Brandt D."/>
            <person name="Schlueter L."/>
            <person name="Kutter Y."/>
            <person name="Vinke S."/>
            <person name="Viehoefer P."/>
            <person name="Jacob L."/>
            <person name="Luebke N.-C."/>
            <person name="Schulte-Berndt E."/>
            <person name="Hain C."/>
            <person name="Linder M."/>
            <person name="Schmidt P."/>
            <person name="Wollenschlaeger L."/>
            <person name="Luttermann T."/>
            <person name="Thieme E."/>
            <person name="Hassa J."/>
            <person name="Haak M."/>
            <person name="Wittchen M."/>
            <person name="Mentz A."/>
            <person name="Persicke M."/>
            <person name="Busche T."/>
            <person name="Ruckert C."/>
        </authorList>
    </citation>
    <scope>NUCLEOTIDE SEQUENCE [LARGE SCALE GENOMIC DNA]</scope>
    <source>
        <strain evidence="4 5">2039</strain>
    </source>
</reference>
<dbReference type="RefSeq" id="WP_156230763.1">
    <property type="nucleotide sequence ID" value="NZ_CP046455.1"/>
</dbReference>
<feature type="transmembrane region" description="Helical" evidence="3">
    <location>
        <begin position="440"/>
        <end position="459"/>
    </location>
</feature>
<proteinExistence type="predicted"/>
<evidence type="ECO:0000256" key="3">
    <source>
        <dbReference type="SAM" id="Phobius"/>
    </source>
</evidence>
<dbReference type="Pfam" id="PF10101">
    <property type="entry name" value="DUF2339"/>
    <property type="match status" value="1"/>
</dbReference>
<feature type="transmembrane region" description="Helical" evidence="3">
    <location>
        <begin position="507"/>
        <end position="527"/>
    </location>
</feature>
<keyword evidence="3" id="KW-1133">Transmembrane helix</keyword>
<keyword evidence="1" id="KW-0175">Coiled coil</keyword>
<feature type="transmembrane region" description="Helical" evidence="3">
    <location>
        <begin position="212"/>
        <end position="229"/>
    </location>
</feature>
<feature type="transmembrane region" description="Helical" evidence="3">
    <location>
        <begin position="159"/>
        <end position="182"/>
    </location>
</feature>
<feature type="transmembrane region" description="Helical" evidence="3">
    <location>
        <begin position="594"/>
        <end position="612"/>
    </location>
</feature>
<protein>
    <recommendedName>
        <fullName evidence="6">DUF2339 domain-containing protein</fullName>
    </recommendedName>
</protein>
<evidence type="ECO:0000313" key="5">
    <source>
        <dbReference type="Proteomes" id="UP000424462"/>
    </source>
</evidence>
<feature type="transmembrane region" description="Helical" evidence="3">
    <location>
        <begin position="410"/>
        <end position="428"/>
    </location>
</feature>
<evidence type="ECO:0000313" key="4">
    <source>
        <dbReference type="EMBL" id="QGU07250.1"/>
    </source>
</evidence>
<organism evidence="4 5">
    <name type="scientific">Corynebacterium occultum</name>
    <dbReference type="NCBI Taxonomy" id="2675219"/>
    <lineage>
        <taxon>Bacteria</taxon>
        <taxon>Bacillati</taxon>
        <taxon>Actinomycetota</taxon>
        <taxon>Actinomycetes</taxon>
        <taxon>Mycobacteriales</taxon>
        <taxon>Corynebacteriaceae</taxon>
        <taxon>Corynebacterium</taxon>
    </lineage>
</organism>
<feature type="transmembrane region" description="Helical" evidence="3">
    <location>
        <begin position="355"/>
        <end position="372"/>
    </location>
</feature>
<feature type="transmembrane region" description="Helical" evidence="3">
    <location>
        <begin position="533"/>
        <end position="555"/>
    </location>
</feature>
<feature type="transmembrane region" description="Helical" evidence="3">
    <location>
        <begin position="282"/>
        <end position="300"/>
    </location>
</feature>
<feature type="transmembrane region" description="Helical" evidence="3">
    <location>
        <begin position="259"/>
        <end position="276"/>
    </location>
</feature>
<name>A0A6B8WB62_9CORY</name>
<sequence>MSEHRISGLELRTALARLNAAEDAIAEVKASLAALTEESLSTPTVHLTPVAPQQAPMPALAGPRPYPTVRQGPPPPRQAPPPPTKPRKPPLTLEQKVMRGIAIGGAVITLIGVALLIALAIQLGLLGPLARVIGTALLATILLGIGIRQIMLEKPNTTGANALIITSYLIYSLLTVTLVHWLEWWPELLGAVVLIIIHSAYLGMARYFHMEWLSYVVAAIGGILALTYFDAAPDTWAIASLPLITLASTYRSNWGWTRMIAALAMVLLHLSLLGTWQDNLNTFGAILATVSALALLWVNLQDPLPEEGEQLPRPRQSTNEWISQQEPLTLSHRLIQLGLAAALLPLISLNADDTYWVWLSPIAAFGFLLMALKYGERASTVLSLSALPLTFLPLWWLTQHSPLPLQEWEGPSVIMVFLGVGILMVWWLSRQESFGRSPWVCWLAATLLITASLGYGAAFREPLVISGYQSIILALLLAAFITRVLLSARVFSIFDTWEQVSGGIATLYLSMLVVVTLSTNVDFYLGGDVQPWTGYYFGHALVSIIWMVLAAWVLLARNPLNNDTALGIGLILAVSATVKLVFFDLSALSGVPRVFAFLVCGVVLLAIATIRSRRSTEPEQPKGAAEVSSPSN</sequence>
<feature type="transmembrane region" description="Helical" evidence="3">
    <location>
        <begin position="97"/>
        <end position="123"/>
    </location>
</feature>
<keyword evidence="5" id="KW-1185">Reference proteome</keyword>
<evidence type="ECO:0000256" key="1">
    <source>
        <dbReference type="SAM" id="Coils"/>
    </source>
</evidence>
<evidence type="ECO:0008006" key="6">
    <source>
        <dbReference type="Google" id="ProtNLM"/>
    </source>
</evidence>
<feature type="transmembrane region" description="Helical" evidence="3">
    <location>
        <begin position="188"/>
        <end position="205"/>
    </location>
</feature>
<feature type="transmembrane region" description="Helical" evidence="3">
    <location>
        <begin position="379"/>
        <end position="398"/>
    </location>
</feature>
<feature type="transmembrane region" description="Helical" evidence="3">
    <location>
        <begin position="567"/>
        <end position="588"/>
    </location>
</feature>
<keyword evidence="3" id="KW-0812">Transmembrane</keyword>
<feature type="transmembrane region" description="Helical" evidence="3">
    <location>
        <begin position="129"/>
        <end position="147"/>
    </location>
</feature>
<feature type="coiled-coil region" evidence="1">
    <location>
        <begin position="11"/>
        <end position="38"/>
    </location>
</feature>
<feature type="region of interest" description="Disordered" evidence="2">
    <location>
        <begin position="48"/>
        <end position="90"/>
    </location>
</feature>
<dbReference type="InterPro" id="IPR019286">
    <property type="entry name" value="DUF2339_TM"/>
</dbReference>
<gene>
    <name evidence="4" type="ORF">COCCU_06560</name>
</gene>
<dbReference type="Proteomes" id="UP000424462">
    <property type="component" value="Chromosome"/>
</dbReference>
<feature type="transmembrane region" description="Helical" evidence="3">
    <location>
        <begin position="465"/>
        <end position="486"/>
    </location>
</feature>
<feature type="compositionally biased region" description="Pro residues" evidence="2">
    <location>
        <begin position="72"/>
        <end position="84"/>
    </location>
</feature>